<keyword evidence="3 6" id="KW-0812">Transmembrane</keyword>
<dbReference type="EMBL" id="NBCO01000007">
    <property type="protein sequence ID" value="ORC90790.1"/>
    <property type="molecule type" value="Genomic_DNA"/>
</dbReference>
<gene>
    <name evidence="7" type="ORF">TM35_000072140</name>
</gene>
<reference evidence="7 8" key="1">
    <citation type="submission" date="2017-03" db="EMBL/GenBank/DDBJ databases">
        <title>An alternative strategy for trypanosome survival in the mammalian bloodstream revealed through genome and transcriptome analysis of the ubiquitous bovine parasite Trypanosoma (Megatrypanum) theileri.</title>
        <authorList>
            <person name="Kelly S."/>
            <person name="Ivens A."/>
            <person name="Mott A."/>
            <person name="O'Neill E."/>
            <person name="Emms D."/>
            <person name="Macleod O."/>
            <person name="Voorheis P."/>
            <person name="Matthews J."/>
            <person name="Matthews K."/>
            <person name="Carrington M."/>
        </authorList>
    </citation>
    <scope>NUCLEOTIDE SEQUENCE [LARGE SCALE GENOMIC DNA]</scope>
    <source>
        <strain evidence="7">Edinburgh</strain>
    </source>
</reference>
<evidence type="ECO:0000313" key="8">
    <source>
        <dbReference type="Proteomes" id="UP000192257"/>
    </source>
</evidence>
<sequence length="127" mass="14519">MRYRNNIPLEETCNKENDEKKKDQCTHELPLFRWLDPHNPARARRRIGDIYWSGWRTFVLGFFLSGVGLTLILLGAALWLFVVDTSRGIALFTVGCILSIPGIYSLVVLWCYVCGVEGYSYSQLLDG</sequence>
<evidence type="ECO:0008006" key="9">
    <source>
        <dbReference type="Google" id="ProtNLM"/>
    </source>
</evidence>
<dbReference type="Pfam" id="PF05915">
    <property type="entry name" value="TMEM_230_134"/>
    <property type="match status" value="1"/>
</dbReference>
<evidence type="ECO:0000256" key="1">
    <source>
        <dbReference type="ARBA" id="ARBA00004141"/>
    </source>
</evidence>
<evidence type="ECO:0000256" key="5">
    <source>
        <dbReference type="ARBA" id="ARBA00023136"/>
    </source>
</evidence>
<name>A0A1X0P312_9TRYP</name>
<evidence type="ECO:0000313" key="7">
    <source>
        <dbReference type="EMBL" id="ORC90790.1"/>
    </source>
</evidence>
<proteinExistence type="inferred from homology"/>
<keyword evidence="8" id="KW-1185">Reference proteome</keyword>
<comment type="similarity">
    <text evidence="2">Belongs to the TMEM134/TMEM230 family.</text>
</comment>
<keyword evidence="5 6" id="KW-0472">Membrane</keyword>
<organism evidence="7 8">
    <name type="scientific">Trypanosoma theileri</name>
    <dbReference type="NCBI Taxonomy" id="67003"/>
    <lineage>
        <taxon>Eukaryota</taxon>
        <taxon>Discoba</taxon>
        <taxon>Euglenozoa</taxon>
        <taxon>Kinetoplastea</taxon>
        <taxon>Metakinetoplastina</taxon>
        <taxon>Trypanosomatida</taxon>
        <taxon>Trypanosomatidae</taxon>
        <taxon>Trypanosoma</taxon>
    </lineage>
</organism>
<dbReference type="Proteomes" id="UP000192257">
    <property type="component" value="Unassembled WGS sequence"/>
</dbReference>
<dbReference type="GO" id="GO:0016020">
    <property type="term" value="C:membrane"/>
    <property type="evidence" value="ECO:0007669"/>
    <property type="project" value="UniProtKB-SubCell"/>
</dbReference>
<evidence type="ECO:0000256" key="2">
    <source>
        <dbReference type="ARBA" id="ARBA00007743"/>
    </source>
</evidence>
<dbReference type="AlphaFoldDB" id="A0A1X0P312"/>
<dbReference type="RefSeq" id="XP_028884856.1">
    <property type="nucleotide sequence ID" value="XM_029023660.1"/>
</dbReference>
<evidence type="ECO:0000256" key="3">
    <source>
        <dbReference type="ARBA" id="ARBA00022692"/>
    </source>
</evidence>
<dbReference type="VEuPathDB" id="TriTrypDB:TM35_000072140"/>
<dbReference type="InterPro" id="IPR008590">
    <property type="entry name" value="TMEM_230/134"/>
</dbReference>
<evidence type="ECO:0000256" key="4">
    <source>
        <dbReference type="ARBA" id="ARBA00022989"/>
    </source>
</evidence>
<comment type="subcellular location">
    <subcellularLocation>
        <location evidence="1">Membrane</location>
        <topology evidence="1">Multi-pass membrane protein</topology>
    </subcellularLocation>
</comment>
<keyword evidence="4 6" id="KW-1133">Transmembrane helix</keyword>
<dbReference type="OrthoDB" id="258719at2759"/>
<accession>A0A1X0P312</accession>
<evidence type="ECO:0000256" key="6">
    <source>
        <dbReference type="SAM" id="Phobius"/>
    </source>
</evidence>
<feature type="transmembrane region" description="Helical" evidence="6">
    <location>
        <begin position="54"/>
        <end position="82"/>
    </location>
</feature>
<protein>
    <recommendedName>
        <fullName evidence="9">Transmembrane protein</fullName>
    </recommendedName>
</protein>
<feature type="transmembrane region" description="Helical" evidence="6">
    <location>
        <begin position="88"/>
        <end position="113"/>
    </location>
</feature>
<comment type="caution">
    <text evidence="7">The sequence shown here is derived from an EMBL/GenBank/DDBJ whole genome shotgun (WGS) entry which is preliminary data.</text>
</comment>
<dbReference type="GeneID" id="39983440"/>